<accession>A0A939EZT2</accession>
<name>A0A939EZT2_9BACT</name>
<keyword evidence="2" id="KW-1185">Reference proteome</keyword>
<dbReference type="Proteomes" id="UP000664144">
    <property type="component" value="Unassembled WGS sequence"/>
</dbReference>
<dbReference type="RefSeq" id="WP_206986419.1">
    <property type="nucleotide sequence ID" value="NZ_JAFLQZ010000019.1"/>
</dbReference>
<gene>
    <name evidence="1" type="ORF">J0X19_21230</name>
</gene>
<reference evidence="1" key="1">
    <citation type="submission" date="2021-03" db="EMBL/GenBank/DDBJ databases">
        <authorList>
            <person name="Kim M.K."/>
        </authorList>
    </citation>
    <scope>NUCLEOTIDE SEQUENCE</scope>
    <source>
        <strain evidence="1">BT186</strain>
    </source>
</reference>
<evidence type="ECO:0000313" key="2">
    <source>
        <dbReference type="Proteomes" id="UP000664144"/>
    </source>
</evidence>
<comment type="caution">
    <text evidence="1">The sequence shown here is derived from an EMBL/GenBank/DDBJ whole genome shotgun (WGS) entry which is preliminary data.</text>
</comment>
<protein>
    <submittedName>
        <fullName evidence="1">Uncharacterized protein</fullName>
    </submittedName>
</protein>
<evidence type="ECO:0000313" key="1">
    <source>
        <dbReference type="EMBL" id="MBO0360498.1"/>
    </source>
</evidence>
<dbReference type="EMBL" id="JAFLQZ010000019">
    <property type="protein sequence ID" value="MBO0360498.1"/>
    <property type="molecule type" value="Genomic_DNA"/>
</dbReference>
<proteinExistence type="predicted"/>
<sequence length="73" mass="8104">MHLQEFEQWCRHLALQEAPVVAAELAAGWQQLARRLDQLPLNGQRSASLSYRCIDLPGPHGGLGQEASDRPQS</sequence>
<dbReference type="AlphaFoldDB" id="A0A939EZT2"/>
<organism evidence="1 2">
    <name type="scientific">Hymenobacter telluris</name>
    <dbReference type="NCBI Taxonomy" id="2816474"/>
    <lineage>
        <taxon>Bacteria</taxon>
        <taxon>Pseudomonadati</taxon>
        <taxon>Bacteroidota</taxon>
        <taxon>Cytophagia</taxon>
        <taxon>Cytophagales</taxon>
        <taxon>Hymenobacteraceae</taxon>
        <taxon>Hymenobacter</taxon>
    </lineage>
</organism>